<comment type="caution">
    <text evidence="2">The sequence shown here is derived from an EMBL/GenBank/DDBJ whole genome shotgun (WGS) entry which is preliminary data.</text>
</comment>
<keyword evidence="3" id="KW-1185">Reference proteome</keyword>
<evidence type="ECO:0008006" key="4">
    <source>
        <dbReference type="Google" id="ProtNLM"/>
    </source>
</evidence>
<dbReference type="AlphaFoldDB" id="A0A935CB92"/>
<reference evidence="2" key="1">
    <citation type="submission" date="2021-01" db="EMBL/GenBank/DDBJ databases">
        <title>Marivirga aurantiaca sp. nov., isolated from intertidal surface sediments.</title>
        <authorList>
            <person name="Zhang M."/>
        </authorList>
    </citation>
    <scope>NUCLEOTIDE SEQUENCE</scope>
    <source>
        <strain evidence="2">S37H4</strain>
    </source>
</reference>
<evidence type="ECO:0000256" key="1">
    <source>
        <dbReference type="SAM" id="MobiDB-lite"/>
    </source>
</evidence>
<proteinExistence type="predicted"/>
<protein>
    <recommendedName>
        <fullName evidence="4">Peptidase C80 domain-containing protein</fullName>
    </recommendedName>
</protein>
<organism evidence="2 3">
    <name type="scientific">Marivirga aurantiaca</name>
    <dbReference type="NCBI Taxonomy" id="2802615"/>
    <lineage>
        <taxon>Bacteria</taxon>
        <taxon>Pseudomonadati</taxon>
        <taxon>Bacteroidota</taxon>
        <taxon>Cytophagia</taxon>
        <taxon>Cytophagales</taxon>
        <taxon>Marivirgaceae</taxon>
        <taxon>Marivirga</taxon>
    </lineage>
</organism>
<evidence type="ECO:0000313" key="3">
    <source>
        <dbReference type="Proteomes" id="UP000611723"/>
    </source>
</evidence>
<dbReference type="EMBL" id="JAEQBW010000003">
    <property type="protein sequence ID" value="MBK6265243.1"/>
    <property type="molecule type" value="Genomic_DNA"/>
</dbReference>
<feature type="compositionally biased region" description="Basic and acidic residues" evidence="1">
    <location>
        <begin position="1"/>
        <end position="12"/>
    </location>
</feature>
<evidence type="ECO:0000313" key="2">
    <source>
        <dbReference type="EMBL" id="MBK6265243.1"/>
    </source>
</evidence>
<name>A0A935CB92_9BACT</name>
<gene>
    <name evidence="2" type="ORF">JKA74_09345</name>
</gene>
<sequence>MNTYADKTKENKSQSVSAVNSQIQSSSESTFQFVDNRPEAAQLRKLQTLMKPNIENNSSRVTQLTRMLQVQKIPDEEDKKLFKQGLKKFGATQIVNYTKRDPTIKDDETIILVAHGNTNEVGDEEDQEGSLSYKPDEIARMLNTIVPDTWHGEFILRSCDAAVTPVGGSSFLQRVRESFLQLRPHHQGVMSGPAGTIDYKMTQNAKVLMERFKGDEEDSRDVPYKSAMVKFHPGGASSFPGNHVDDDWTNTMSSNELRAWWNRAKSGEGVRVQPDHMK</sequence>
<accession>A0A935CB92</accession>
<dbReference type="Proteomes" id="UP000611723">
    <property type="component" value="Unassembled WGS sequence"/>
</dbReference>
<feature type="region of interest" description="Disordered" evidence="1">
    <location>
        <begin position="1"/>
        <end position="21"/>
    </location>
</feature>
<dbReference type="RefSeq" id="WP_201430917.1">
    <property type="nucleotide sequence ID" value="NZ_JAEQBW010000003.1"/>
</dbReference>